<name>A0ABP1AAY1_9BRYO</name>
<keyword evidence="3" id="KW-0175">Coiled coil</keyword>
<feature type="coiled-coil region" evidence="3">
    <location>
        <begin position="1447"/>
        <end position="1474"/>
    </location>
</feature>
<dbReference type="PANTHER" id="PTHR45615">
    <property type="entry name" value="MYOSIN HEAVY CHAIN, NON-MUSCLE"/>
    <property type="match status" value="1"/>
</dbReference>
<evidence type="ECO:0000256" key="2">
    <source>
        <dbReference type="ARBA" id="ARBA00022737"/>
    </source>
</evidence>
<dbReference type="PANTHER" id="PTHR45615:SF80">
    <property type="entry name" value="GRIP DOMAIN-CONTAINING PROTEIN"/>
    <property type="match status" value="1"/>
</dbReference>
<feature type="region of interest" description="Disordered" evidence="4">
    <location>
        <begin position="1525"/>
        <end position="1556"/>
    </location>
</feature>
<evidence type="ECO:0000313" key="5">
    <source>
        <dbReference type="EMBL" id="CAK9859634.1"/>
    </source>
</evidence>
<gene>
    <name evidence="5" type="ORF">CSSPJE1EN2_LOCUS2629</name>
</gene>
<keyword evidence="6" id="KW-1185">Reference proteome</keyword>
<protein>
    <recommendedName>
        <fullName evidence="7">Guanine nucleotide-binding protein subunit beta-like protein</fullName>
    </recommendedName>
</protein>
<keyword evidence="2" id="KW-0677">Repeat</keyword>
<sequence length="1789" mass="196887">MASPSFVVKPMRPPPTAPTSVRNIEVACIATLQERVRCATYTGKFLFTSDPKGVIYQWDTGVTTSVKFHDGVNIPINVMQGANKGDNIWIGFSSGDLAILNIENKTLGTRWKAHQGGVSTIVAMLNSVWSGGVDFQIRKWGMAGEMLFAYAHHHSSIRWLCMVKKDPYEKEMQMWSSSNDSTIAECPVPDDAVQHDPLGDVKMWHTLAVLVLCLVGKNAVWSGSEDSTVRVWSVMDMSLKSTMQGHKGAVCSMVEMGIHVWSGSADATILVWDATTYKLMFSLGDQGGYVKAMVKVDWQLWAFTSGKNIKIWAAASLWDTTKQENSKLKDAVDRFQKEKEAAENATRNLKADADRREQEFKEQLDKLRNADASDLDAKAMEMQNMKDELNKRLADLEKIKKDLEDEKTRLAKEAAVLKDNLQKLSKDKDTSDSANNTSQAAKDKIVADMEKAMKEAEEQLARTKEAGDSNLSKLEELRRAAEDQKAALRQEIARLKEEMEDEREKAMKEAEEQLARTKEAGDSTLSKLEELRRAAEDQKAALQQEMARLKEEKEDEREKARKLAEDEMARLQEQMEDEREKTRKLAEDEVARLQEQMEKSRVSEAKTSANADELAEMKKKLEREMDAAKKELAQLKSQMEHEHDFAAKSSNDKDAMNQELQQLREKMDQERNAAQKAAEDTRKAAEDEIAKLREEMQREKEATTGLESNLENARDELQKVRDDAAQNVLEKDGEMVLVRDGFLQQISDLEQALKNAQEALNAEQESHQIAADAASSLSDQLAEQIEELALQLEDARKEAENASKLAESQASDLAQQLGDAKKQAIAAGTLAESNAAHQLEQLEAAEKKVAEFTKQLEKYKAAIAVAESKAEELGKQLTAAEEKTADLAKQLRAAEEKAADLAKQHEKDKAAAISLAQSRAEELARQLESAKREDAERRYRAEAAIRLAESAAAERAYQLQSARQQGEAASNLAADARETIAGDHAIQKHYWNLTLLSSKSILISVSFNQTWAFLQTPVLDLLPTSPIFMQCMCAKVTDDLCVCVNMMMISGLKEQVQYLGHALVQMSGNAEEDAIAIQNLIAERDELLQKLQEEVAEREQIAQERDELLASSDEMAQLKDSLSKMAAEKEMLENELKEAQVANNQRYAINPSAAASQRSSKVIPIATTNPVSVEEIKSEVVLPVSRKYSSTRQGGDVLPLPPPVEVQASRRSSIVIPDATVALEEIKNDLVSAVRRISSSSIAPVEAVVGVSRKSSTVIPEATTVAAMGLEEIEGEREVPVRRNSSSIRPGILPVEAGPSESRRSSIVAMARPRTSTVIMIPAAGIEASVGGGAERTSRRVSAAVGVGQLAPALASKKNSTVMPVSRRASTANMPTDQLQGMEVPPVIRRLSSLKPPTIPAAVAGDPPTRAVLGAAAAASTRRRSSTAKAAATSRRGTTTSTTALMPEQLQEKLETLEAQIREAKAKRNTLLAINNNSAGGSSSSDMEDSILAGTSRRTSAVMPDHATRKYSVPAATQEGIIAPAPDVGAGAAGGGGGSRSSMRSRSSQGSRLAEEAVNNERIANLKERVSMLECERERERMAALNASMKFTNSDRDDEMLNRIQQLESALQQAHEDYRLLSQETKQMHNSTRENNKKKCPTDLLRELETDIDRKRHDLELAEFSMKKVFDKYGKRRSTPEKQCTIVDCSPPAPNQPQGNNTSIEFTHLKLGTLVGTHSEINTFSTSGTLGPQWTRIVHQISQNLPQLVLRELGKIAATGGCPPERETLLPPGSESTRRRALPPAMPPC</sequence>
<feature type="region of interest" description="Disordered" evidence="4">
    <location>
        <begin position="1281"/>
        <end position="1306"/>
    </location>
</feature>
<feature type="compositionally biased region" description="Low complexity" evidence="4">
    <location>
        <begin position="1427"/>
        <end position="1442"/>
    </location>
</feature>
<dbReference type="SUPFAM" id="SSF50978">
    <property type="entry name" value="WD40 repeat-like"/>
    <property type="match status" value="1"/>
</dbReference>
<feature type="compositionally biased region" description="Low complexity" evidence="4">
    <location>
        <begin position="1540"/>
        <end position="1552"/>
    </location>
</feature>
<feature type="region of interest" description="Disordered" evidence="4">
    <location>
        <begin position="1417"/>
        <end position="1442"/>
    </location>
</feature>
<feature type="coiled-coil region" evidence="3">
    <location>
        <begin position="1077"/>
        <end position="1145"/>
    </location>
</feature>
<evidence type="ECO:0000256" key="4">
    <source>
        <dbReference type="SAM" id="MobiDB-lite"/>
    </source>
</evidence>
<organism evidence="5 6">
    <name type="scientific">Sphagnum jensenii</name>
    <dbReference type="NCBI Taxonomy" id="128206"/>
    <lineage>
        <taxon>Eukaryota</taxon>
        <taxon>Viridiplantae</taxon>
        <taxon>Streptophyta</taxon>
        <taxon>Embryophyta</taxon>
        <taxon>Bryophyta</taxon>
        <taxon>Sphagnophytina</taxon>
        <taxon>Sphagnopsida</taxon>
        <taxon>Sphagnales</taxon>
        <taxon>Sphagnaceae</taxon>
        <taxon>Sphagnum</taxon>
    </lineage>
</organism>
<dbReference type="Proteomes" id="UP001497522">
    <property type="component" value="Chromosome 10"/>
</dbReference>
<feature type="region of interest" description="Disordered" evidence="4">
    <location>
        <begin position="1759"/>
        <end position="1789"/>
    </location>
</feature>
<dbReference type="Gene3D" id="2.130.10.10">
    <property type="entry name" value="YVTN repeat-like/Quinoprotein amine dehydrogenase"/>
    <property type="match status" value="2"/>
</dbReference>
<dbReference type="SMART" id="SM00320">
    <property type="entry name" value="WD40"/>
    <property type="match status" value="4"/>
</dbReference>
<evidence type="ECO:0000256" key="3">
    <source>
        <dbReference type="SAM" id="Coils"/>
    </source>
</evidence>
<feature type="coiled-coil region" evidence="3">
    <location>
        <begin position="1563"/>
        <end position="1665"/>
    </location>
</feature>
<dbReference type="InterPro" id="IPR001680">
    <property type="entry name" value="WD40_rpt"/>
</dbReference>
<dbReference type="PROSITE" id="PS00678">
    <property type="entry name" value="WD_REPEATS_1"/>
    <property type="match status" value="1"/>
</dbReference>
<feature type="region of interest" description="Disordered" evidence="4">
    <location>
        <begin position="493"/>
        <end position="584"/>
    </location>
</feature>
<feature type="compositionally biased region" description="Basic and acidic residues" evidence="4">
    <location>
        <begin position="493"/>
        <end position="539"/>
    </location>
</feature>
<feature type="region of interest" description="Disordered" evidence="4">
    <location>
        <begin position="637"/>
        <end position="684"/>
    </location>
</feature>
<feature type="compositionally biased region" description="Basic and acidic residues" evidence="4">
    <location>
        <begin position="547"/>
        <end position="570"/>
    </location>
</feature>
<dbReference type="EMBL" id="OZ023711">
    <property type="protein sequence ID" value="CAK9859634.1"/>
    <property type="molecule type" value="Genomic_DNA"/>
</dbReference>
<proteinExistence type="predicted"/>
<dbReference type="InterPro" id="IPR015943">
    <property type="entry name" value="WD40/YVTN_repeat-like_dom_sf"/>
</dbReference>
<evidence type="ECO:0000256" key="1">
    <source>
        <dbReference type="ARBA" id="ARBA00022574"/>
    </source>
</evidence>
<accession>A0ABP1AAY1</accession>
<reference evidence="5" key="1">
    <citation type="submission" date="2024-03" db="EMBL/GenBank/DDBJ databases">
        <authorList>
            <consortium name="ELIXIR-Norway"/>
            <consortium name="Elixir Norway"/>
        </authorList>
    </citation>
    <scope>NUCLEOTIDE SEQUENCE</scope>
</reference>
<keyword evidence="1" id="KW-0853">WD repeat</keyword>
<dbReference type="InterPro" id="IPR019775">
    <property type="entry name" value="WD40_repeat_CS"/>
</dbReference>
<evidence type="ECO:0000313" key="6">
    <source>
        <dbReference type="Proteomes" id="UP001497522"/>
    </source>
</evidence>
<evidence type="ECO:0008006" key="7">
    <source>
        <dbReference type="Google" id="ProtNLM"/>
    </source>
</evidence>
<dbReference type="InterPro" id="IPR036322">
    <property type="entry name" value="WD40_repeat_dom_sf"/>
</dbReference>